<dbReference type="GO" id="GO:0008171">
    <property type="term" value="F:O-methyltransferase activity"/>
    <property type="evidence" value="ECO:0007669"/>
    <property type="project" value="InterPro"/>
</dbReference>
<evidence type="ECO:0000256" key="3">
    <source>
        <dbReference type="ARBA" id="ARBA00022691"/>
    </source>
</evidence>
<keyword evidence="9" id="KW-1185">Reference proteome</keyword>
<organism evidence="8 9">
    <name type="scientific">Camellia sinensis</name>
    <name type="common">Tea plant</name>
    <name type="synonym">Thea sinensis</name>
    <dbReference type="NCBI Taxonomy" id="4442"/>
    <lineage>
        <taxon>Eukaryota</taxon>
        <taxon>Viridiplantae</taxon>
        <taxon>Streptophyta</taxon>
        <taxon>Embryophyta</taxon>
        <taxon>Tracheophyta</taxon>
        <taxon>Spermatophyta</taxon>
        <taxon>Magnoliopsida</taxon>
        <taxon>eudicotyledons</taxon>
        <taxon>Gunneridae</taxon>
        <taxon>Pentapetalae</taxon>
        <taxon>asterids</taxon>
        <taxon>Ericales</taxon>
        <taxon>Theaceae</taxon>
        <taxon>Camellia</taxon>
    </lineage>
</organism>
<dbReference type="SUPFAM" id="SSF53335">
    <property type="entry name" value="S-adenosyl-L-methionine-dependent methyltransferases"/>
    <property type="match status" value="1"/>
</dbReference>
<keyword evidence="1" id="KW-0489">Methyltransferase</keyword>
<dbReference type="InterPro" id="IPR016461">
    <property type="entry name" value="COMT-like"/>
</dbReference>
<evidence type="ECO:0000256" key="5">
    <source>
        <dbReference type="PIRSR" id="PIRSR005739-1"/>
    </source>
</evidence>
<reference evidence="8 9" key="2">
    <citation type="submission" date="2020-07" db="EMBL/GenBank/DDBJ databases">
        <title>Genome assembly of wild tea tree DASZ reveals pedigree and selection history of tea varieties.</title>
        <authorList>
            <person name="Zhang W."/>
        </authorList>
    </citation>
    <scope>NUCLEOTIDE SEQUENCE [LARGE SCALE GENOMIC DNA]</scope>
    <source>
        <strain evidence="9">cv. G240</strain>
        <tissue evidence="8">Leaf</tissue>
    </source>
</reference>
<keyword evidence="2" id="KW-0808">Transferase</keyword>
<evidence type="ECO:0000259" key="7">
    <source>
        <dbReference type="Pfam" id="PF08100"/>
    </source>
</evidence>
<dbReference type="InterPro" id="IPR029063">
    <property type="entry name" value="SAM-dependent_MTases_sf"/>
</dbReference>
<evidence type="ECO:0000256" key="4">
    <source>
        <dbReference type="ARBA" id="ARBA00034481"/>
    </source>
</evidence>
<keyword evidence="3" id="KW-0949">S-adenosyl-L-methionine</keyword>
<dbReference type="PANTHER" id="PTHR11746">
    <property type="entry name" value="O-METHYLTRANSFERASE"/>
    <property type="match status" value="1"/>
</dbReference>
<accession>A0A7J7H5A8</accession>
<dbReference type="PIRSF" id="PIRSF005739">
    <property type="entry name" value="O-mtase"/>
    <property type="match status" value="1"/>
</dbReference>
<dbReference type="Gene3D" id="3.40.50.150">
    <property type="entry name" value="Vaccinia Virus protein VP39"/>
    <property type="match status" value="1"/>
</dbReference>
<feature type="domain" description="O-methyltransferase C-terminal" evidence="6">
    <location>
        <begin position="117"/>
        <end position="328"/>
    </location>
</feature>
<dbReference type="Pfam" id="PF08100">
    <property type="entry name" value="Dimerisation"/>
    <property type="match status" value="1"/>
</dbReference>
<protein>
    <submittedName>
        <fullName evidence="8">Uncharacterized protein</fullName>
    </submittedName>
</protein>
<dbReference type="Gene3D" id="1.10.10.10">
    <property type="entry name" value="Winged helix-like DNA-binding domain superfamily/Winged helix DNA-binding domain"/>
    <property type="match status" value="1"/>
</dbReference>
<gene>
    <name evidence="8" type="ORF">HYC85_017272</name>
</gene>
<dbReference type="GO" id="GO:0046983">
    <property type="term" value="F:protein dimerization activity"/>
    <property type="evidence" value="ECO:0007669"/>
    <property type="project" value="InterPro"/>
</dbReference>
<feature type="domain" description="O-methyltransferase dimerisation" evidence="7">
    <location>
        <begin position="12"/>
        <end position="95"/>
    </location>
</feature>
<dbReference type="SUPFAM" id="SSF46785">
    <property type="entry name" value="Winged helix' DNA-binding domain"/>
    <property type="match status" value="1"/>
</dbReference>
<evidence type="ECO:0000313" key="9">
    <source>
        <dbReference type="Proteomes" id="UP000593564"/>
    </source>
</evidence>
<dbReference type="AlphaFoldDB" id="A0A7J7H5A8"/>
<dbReference type="FunFam" id="1.10.10.10:FF:000836">
    <property type="entry name" value="O-methyltransferase family protein"/>
    <property type="match status" value="1"/>
</dbReference>
<evidence type="ECO:0000313" key="8">
    <source>
        <dbReference type="EMBL" id="KAF5947044.1"/>
    </source>
</evidence>
<comment type="similarity">
    <text evidence="4">Belongs to the class I-like SAM-binding methyltransferase superfamily. Cation-independent O-methyltransferase family. COMT subfamily.</text>
</comment>
<evidence type="ECO:0000259" key="6">
    <source>
        <dbReference type="Pfam" id="PF00891"/>
    </source>
</evidence>
<dbReference type="InterPro" id="IPR012967">
    <property type="entry name" value="COMT_dimerisation"/>
</dbReference>
<proteinExistence type="inferred from homology"/>
<dbReference type="EMBL" id="JACBKZ010000007">
    <property type="protein sequence ID" value="KAF5947044.1"/>
    <property type="molecule type" value="Genomic_DNA"/>
</dbReference>
<feature type="active site" description="Proton acceptor" evidence="5">
    <location>
        <position position="249"/>
    </location>
</feature>
<evidence type="ECO:0000256" key="2">
    <source>
        <dbReference type="ARBA" id="ARBA00022679"/>
    </source>
</evidence>
<dbReference type="InterPro" id="IPR036390">
    <property type="entry name" value="WH_DNA-bd_sf"/>
</dbReference>
<dbReference type="FunFam" id="3.40.50.150:FF:000294">
    <property type="entry name" value="O-methyltransferase family protein"/>
    <property type="match status" value="1"/>
</dbReference>
<name>A0A7J7H5A8_CAMSI</name>
<dbReference type="Pfam" id="PF00891">
    <property type="entry name" value="Methyltransf_2"/>
    <property type="match status" value="1"/>
</dbReference>
<dbReference type="InterPro" id="IPR001077">
    <property type="entry name" value="COMT_C"/>
</dbReference>
<dbReference type="InterPro" id="IPR036388">
    <property type="entry name" value="WH-like_DNA-bd_sf"/>
</dbReference>
<dbReference type="GO" id="GO:0032259">
    <property type="term" value="P:methylation"/>
    <property type="evidence" value="ECO:0007669"/>
    <property type="project" value="UniProtKB-KW"/>
</dbReference>
<comment type="caution">
    <text evidence="8">The sequence shown here is derived from an EMBL/GenBank/DDBJ whole genome shotgun (WGS) entry which is preliminary data.</text>
</comment>
<sequence length="347" mass="38862">MAEEDQARVDIWKYVFGYVDMAVVKCAIELGIPDALERHEAPMTLSELSSTLECSPPALYRIMRFLVHRQVFKEDRTSQGSIRYVQTPLSRLLMKKGEKSMAPLVLLESHPVMLATWHTLRASVLANKNSSAFETAHGEDVWSFAATNPGYSKLINDAMACDARVSVQAVIDGCPNLLDGLDSLVDVGGGNGTTIRLFVKACPWIRGINFDLPHVVSQAPDFVGVENVGGDMFSSVPKADAVFLKWILHDWGDDECIHILRKCREAIPKDKGKVIIFEAVIKEGEEEKERDKLEYARLMMDMGMMAHTNKGKERTSKEWAYILSEAGFTQYTIKPTKAIQYIIEAYP</sequence>
<evidence type="ECO:0000256" key="1">
    <source>
        <dbReference type="ARBA" id="ARBA00022603"/>
    </source>
</evidence>
<dbReference type="PROSITE" id="PS51683">
    <property type="entry name" value="SAM_OMT_II"/>
    <property type="match status" value="1"/>
</dbReference>
<reference evidence="9" key="1">
    <citation type="journal article" date="2020" name="Nat. Commun.">
        <title>Genome assembly of wild tea tree DASZ reveals pedigree and selection history of tea varieties.</title>
        <authorList>
            <person name="Zhang W."/>
            <person name="Zhang Y."/>
            <person name="Qiu H."/>
            <person name="Guo Y."/>
            <person name="Wan H."/>
            <person name="Zhang X."/>
            <person name="Scossa F."/>
            <person name="Alseekh S."/>
            <person name="Zhang Q."/>
            <person name="Wang P."/>
            <person name="Xu L."/>
            <person name="Schmidt M.H."/>
            <person name="Jia X."/>
            <person name="Li D."/>
            <person name="Zhu A."/>
            <person name="Guo F."/>
            <person name="Chen W."/>
            <person name="Ni D."/>
            <person name="Usadel B."/>
            <person name="Fernie A.R."/>
            <person name="Wen W."/>
        </authorList>
    </citation>
    <scope>NUCLEOTIDE SEQUENCE [LARGE SCALE GENOMIC DNA]</scope>
    <source>
        <strain evidence="9">cv. G240</strain>
    </source>
</reference>
<dbReference type="Proteomes" id="UP000593564">
    <property type="component" value="Unassembled WGS sequence"/>
</dbReference>